<dbReference type="Pfam" id="PF14365">
    <property type="entry name" value="Neprosin_AP"/>
    <property type="match status" value="1"/>
</dbReference>
<feature type="region of interest" description="Disordered" evidence="1">
    <location>
        <begin position="65"/>
        <end position="85"/>
    </location>
</feature>
<evidence type="ECO:0000313" key="3">
    <source>
        <dbReference type="EMBL" id="KAK2642547.1"/>
    </source>
</evidence>
<evidence type="ECO:0000259" key="2">
    <source>
        <dbReference type="Pfam" id="PF14365"/>
    </source>
</evidence>
<keyword evidence="4" id="KW-1185">Reference proteome</keyword>
<dbReference type="PANTHER" id="PTHR31589:SF24">
    <property type="entry name" value="OS07G0205500 PROTEIN"/>
    <property type="match status" value="1"/>
</dbReference>
<reference evidence="3" key="1">
    <citation type="journal article" date="2023" name="Plant J.">
        <title>Genome sequences and population genomics provide insights into the demographic history, inbreeding, and mutation load of two 'living fossil' tree species of Dipteronia.</title>
        <authorList>
            <person name="Feng Y."/>
            <person name="Comes H.P."/>
            <person name="Chen J."/>
            <person name="Zhu S."/>
            <person name="Lu R."/>
            <person name="Zhang X."/>
            <person name="Li P."/>
            <person name="Qiu J."/>
            <person name="Olsen K.M."/>
            <person name="Qiu Y."/>
        </authorList>
    </citation>
    <scope>NUCLEOTIDE SEQUENCE</scope>
    <source>
        <strain evidence="3">KIB01</strain>
    </source>
</reference>
<accession>A0AAD9TUP8</accession>
<dbReference type="AlphaFoldDB" id="A0AAD9TUP8"/>
<organism evidence="3 4">
    <name type="scientific">Dipteronia dyeriana</name>
    <dbReference type="NCBI Taxonomy" id="168575"/>
    <lineage>
        <taxon>Eukaryota</taxon>
        <taxon>Viridiplantae</taxon>
        <taxon>Streptophyta</taxon>
        <taxon>Embryophyta</taxon>
        <taxon>Tracheophyta</taxon>
        <taxon>Spermatophyta</taxon>
        <taxon>Magnoliopsida</taxon>
        <taxon>eudicotyledons</taxon>
        <taxon>Gunneridae</taxon>
        <taxon>Pentapetalae</taxon>
        <taxon>rosids</taxon>
        <taxon>malvids</taxon>
        <taxon>Sapindales</taxon>
        <taxon>Sapindaceae</taxon>
        <taxon>Hippocastanoideae</taxon>
        <taxon>Acereae</taxon>
        <taxon>Dipteronia</taxon>
    </lineage>
</organism>
<comment type="caution">
    <text evidence="3">The sequence shown here is derived from an EMBL/GenBank/DDBJ whole genome shotgun (WGS) entry which is preliminary data.</text>
</comment>
<protein>
    <recommendedName>
        <fullName evidence="2">Neprosin activation peptide domain-containing protein</fullName>
    </recommendedName>
</protein>
<dbReference type="InterPro" id="IPR025521">
    <property type="entry name" value="Neprosin_propep"/>
</dbReference>
<dbReference type="EMBL" id="JANJYI010000007">
    <property type="protein sequence ID" value="KAK2642547.1"/>
    <property type="molecule type" value="Genomic_DNA"/>
</dbReference>
<evidence type="ECO:0000313" key="4">
    <source>
        <dbReference type="Proteomes" id="UP001280121"/>
    </source>
</evidence>
<evidence type="ECO:0000256" key="1">
    <source>
        <dbReference type="SAM" id="MobiDB-lite"/>
    </source>
</evidence>
<sequence length="96" mass="11291">MERESAGKCTLLFKSPDEDVIDCVHISHQPTFDHPYLKDHKNQMRPNYHPEGLFDYNKVSTKASKERTNPISQMWHTNGKCPEDSIPIRRTKKMMF</sequence>
<proteinExistence type="predicted"/>
<name>A0AAD9TUP8_9ROSI</name>
<gene>
    <name evidence="3" type="ORF">Ddye_024310</name>
</gene>
<dbReference type="InterPro" id="IPR053168">
    <property type="entry name" value="Glutamic_endopeptidase"/>
</dbReference>
<feature type="domain" description="Neprosin activation peptide" evidence="2">
    <location>
        <begin position="13"/>
        <end position="93"/>
    </location>
</feature>
<dbReference type="PANTHER" id="PTHR31589">
    <property type="entry name" value="PROTEIN, PUTATIVE (DUF239)-RELATED-RELATED"/>
    <property type="match status" value="1"/>
</dbReference>
<dbReference type="Proteomes" id="UP001280121">
    <property type="component" value="Unassembled WGS sequence"/>
</dbReference>